<organism evidence="4">
    <name type="scientific">Tanacetum cinerariifolium</name>
    <name type="common">Dalmatian daisy</name>
    <name type="synonym">Chrysanthemum cinerariifolium</name>
    <dbReference type="NCBI Taxonomy" id="118510"/>
    <lineage>
        <taxon>Eukaryota</taxon>
        <taxon>Viridiplantae</taxon>
        <taxon>Streptophyta</taxon>
        <taxon>Embryophyta</taxon>
        <taxon>Tracheophyta</taxon>
        <taxon>Spermatophyta</taxon>
        <taxon>Magnoliopsida</taxon>
        <taxon>eudicotyledons</taxon>
        <taxon>Gunneridae</taxon>
        <taxon>Pentapetalae</taxon>
        <taxon>asterids</taxon>
        <taxon>campanulids</taxon>
        <taxon>Asterales</taxon>
        <taxon>Asteraceae</taxon>
        <taxon>Asteroideae</taxon>
        <taxon>Anthemideae</taxon>
        <taxon>Anthemidinae</taxon>
        <taxon>Tanacetum</taxon>
    </lineage>
</organism>
<dbReference type="SMART" id="SM00343">
    <property type="entry name" value="ZnF_C2HC"/>
    <property type="match status" value="2"/>
</dbReference>
<evidence type="ECO:0000256" key="1">
    <source>
        <dbReference type="PROSITE-ProRule" id="PRU00047"/>
    </source>
</evidence>
<dbReference type="Pfam" id="PF00098">
    <property type="entry name" value="zf-CCHC"/>
    <property type="match status" value="1"/>
</dbReference>
<accession>A0A699IBI7</accession>
<reference evidence="4" key="1">
    <citation type="journal article" date="2019" name="Sci. Rep.">
        <title>Draft genome of Tanacetum cinerariifolium, the natural source of mosquito coil.</title>
        <authorList>
            <person name="Yamashiro T."/>
            <person name="Shiraishi A."/>
            <person name="Satake H."/>
            <person name="Nakayama K."/>
        </authorList>
    </citation>
    <scope>NUCLEOTIDE SEQUENCE</scope>
</reference>
<dbReference type="GO" id="GO:0008270">
    <property type="term" value="F:zinc ion binding"/>
    <property type="evidence" value="ECO:0007669"/>
    <property type="project" value="UniProtKB-KW"/>
</dbReference>
<dbReference type="Gene3D" id="4.10.60.10">
    <property type="entry name" value="Zinc finger, CCHC-type"/>
    <property type="match status" value="1"/>
</dbReference>
<dbReference type="InterPro" id="IPR036875">
    <property type="entry name" value="Znf_CCHC_sf"/>
</dbReference>
<feature type="region of interest" description="Disordered" evidence="2">
    <location>
        <begin position="143"/>
        <end position="169"/>
    </location>
</feature>
<proteinExistence type="predicted"/>
<sequence length="169" mass="19739">MITPEYKKIERYVWELSEKIQGNVTSSKPATAHEAIRMAHSIMDQAVRFKAARSGEANKRKWENPHSGGNNNNNNRNNTHHHQQNHRQKVAKAYVAAPYHPKCRKCQRTGHLEKDCRVKTPTTSSNTQQTVRCFGCREKGHYRNKCPKRKDKPTEDTRRRSYVMRTEEP</sequence>
<comment type="caution">
    <text evidence="4">The sequence shown here is derived from an EMBL/GenBank/DDBJ whole genome shotgun (WGS) entry which is preliminary data.</text>
</comment>
<dbReference type="SUPFAM" id="SSF57756">
    <property type="entry name" value="Retrovirus zinc finger-like domains"/>
    <property type="match status" value="1"/>
</dbReference>
<feature type="compositionally biased region" description="Basic and acidic residues" evidence="2">
    <location>
        <begin position="152"/>
        <end position="169"/>
    </location>
</feature>
<keyword evidence="1" id="KW-0479">Metal-binding</keyword>
<dbReference type="InterPro" id="IPR001878">
    <property type="entry name" value="Znf_CCHC"/>
</dbReference>
<evidence type="ECO:0000313" key="4">
    <source>
        <dbReference type="EMBL" id="GEZ44473.1"/>
    </source>
</evidence>
<evidence type="ECO:0000256" key="2">
    <source>
        <dbReference type="SAM" id="MobiDB-lite"/>
    </source>
</evidence>
<gene>
    <name evidence="4" type="ORF">Tci_516446</name>
</gene>
<dbReference type="GO" id="GO:0003676">
    <property type="term" value="F:nucleic acid binding"/>
    <property type="evidence" value="ECO:0007669"/>
    <property type="project" value="InterPro"/>
</dbReference>
<dbReference type="EMBL" id="BKCJ010279724">
    <property type="protein sequence ID" value="GEZ44473.1"/>
    <property type="molecule type" value="Genomic_DNA"/>
</dbReference>
<dbReference type="AlphaFoldDB" id="A0A699IBI7"/>
<feature type="domain" description="CCHC-type" evidence="3">
    <location>
        <begin position="132"/>
        <end position="148"/>
    </location>
</feature>
<evidence type="ECO:0000259" key="3">
    <source>
        <dbReference type="PROSITE" id="PS50158"/>
    </source>
</evidence>
<feature type="compositionally biased region" description="Basic residues" evidence="2">
    <location>
        <begin position="78"/>
        <end position="88"/>
    </location>
</feature>
<dbReference type="PROSITE" id="PS50158">
    <property type="entry name" value="ZF_CCHC"/>
    <property type="match status" value="2"/>
</dbReference>
<name>A0A699IBI7_TANCI</name>
<keyword evidence="1" id="KW-0862">Zinc</keyword>
<feature type="domain" description="CCHC-type" evidence="3">
    <location>
        <begin position="102"/>
        <end position="117"/>
    </location>
</feature>
<protein>
    <recommendedName>
        <fullName evidence="3">CCHC-type domain-containing protein</fullName>
    </recommendedName>
</protein>
<keyword evidence="1" id="KW-0863">Zinc-finger</keyword>
<feature type="region of interest" description="Disordered" evidence="2">
    <location>
        <begin position="52"/>
        <end position="88"/>
    </location>
</feature>